<protein>
    <submittedName>
        <fullName evidence="1">Uncharacterized protein</fullName>
    </submittedName>
</protein>
<sequence>MAEKRNERKNPAAAAAGAVEKLVKGVGSVIGVNPKTAEKQKLPNRTKVLVSIVNHDDEKRLKEILDETSVALSFMFAGTGTARSAVLDYLGIGGTEKSVILSLIPESDEEAIMRELRVRMSLYLVGRGISFTIPLSSVSQIVSNGLESAAAEKTIDGSKIMKDEQRQYDLIIAAVAANYVDDAMEAARAAGAAGGTIVRGRSANNEKAEQFIGISLMHEQELLFILSTRERKLAIMQALSEKVGLKSEAGGVI</sequence>
<dbReference type="InterPro" id="IPR011322">
    <property type="entry name" value="N-reg_PII-like_a/b"/>
</dbReference>
<evidence type="ECO:0000313" key="1">
    <source>
        <dbReference type="EMBL" id="HJA02295.1"/>
    </source>
</evidence>
<gene>
    <name evidence="1" type="ORF">H9797_02820</name>
</gene>
<feature type="non-terminal residue" evidence="1">
    <location>
        <position position="253"/>
    </location>
</feature>
<dbReference type="SUPFAM" id="SSF54913">
    <property type="entry name" value="GlnB-like"/>
    <property type="match status" value="1"/>
</dbReference>
<dbReference type="AlphaFoldDB" id="A0A9D2KEV0"/>
<reference evidence="1" key="1">
    <citation type="journal article" date="2021" name="PeerJ">
        <title>Extensive microbial diversity within the chicken gut microbiome revealed by metagenomics and culture.</title>
        <authorList>
            <person name="Gilroy R."/>
            <person name="Ravi A."/>
            <person name="Getino M."/>
            <person name="Pursley I."/>
            <person name="Horton D.L."/>
            <person name="Alikhan N.F."/>
            <person name="Baker D."/>
            <person name="Gharbi K."/>
            <person name="Hall N."/>
            <person name="Watson M."/>
            <person name="Adriaenssens E.M."/>
            <person name="Foster-Nyarko E."/>
            <person name="Jarju S."/>
            <person name="Secka A."/>
            <person name="Antonio M."/>
            <person name="Oren A."/>
            <person name="Chaudhuri R.R."/>
            <person name="La Ragione R."/>
            <person name="Hildebrand F."/>
            <person name="Pallen M.J."/>
        </authorList>
    </citation>
    <scope>NUCLEOTIDE SEQUENCE</scope>
    <source>
        <strain evidence="1">CHK156-179</strain>
    </source>
</reference>
<name>A0A9D2KEV0_9FIRM</name>
<evidence type="ECO:0000313" key="2">
    <source>
        <dbReference type="Proteomes" id="UP000824221"/>
    </source>
</evidence>
<dbReference type="Proteomes" id="UP000824221">
    <property type="component" value="Unassembled WGS sequence"/>
</dbReference>
<reference evidence="1" key="2">
    <citation type="submission" date="2021-04" db="EMBL/GenBank/DDBJ databases">
        <authorList>
            <person name="Gilroy R."/>
        </authorList>
    </citation>
    <scope>NUCLEOTIDE SEQUENCE</scope>
    <source>
        <strain evidence="1">CHK156-179</strain>
    </source>
</reference>
<proteinExistence type="predicted"/>
<dbReference type="EMBL" id="DXAJ01000042">
    <property type="protein sequence ID" value="HJA02295.1"/>
    <property type="molecule type" value="Genomic_DNA"/>
</dbReference>
<organism evidence="1 2">
    <name type="scientific">Candidatus Gallimonas gallistercoris</name>
    <dbReference type="NCBI Taxonomy" id="2838602"/>
    <lineage>
        <taxon>Bacteria</taxon>
        <taxon>Bacillati</taxon>
        <taxon>Bacillota</taxon>
        <taxon>Clostridia</taxon>
        <taxon>Candidatus Gallimonas</taxon>
    </lineage>
</organism>
<accession>A0A9D2KEV0</accession>
<comment type="caution">
    <text evidence="1">The sequence shown here is derived from an EMBL/GenBank/DDBJ whole genome shotgun (WGS) entry which is preliminary data.</text>
</comment>